<keyword evidence="1" id="KW-0540">Nuclease</keyword>
<evidence type="ECO:0000313" key="2">
    <source>
        <dbReference type="Proteomes" id="UP000258707"/>
    </source>
</evidence>
<name>A0A346PIR9_9EURY</name>
<evidence type="ECO:0000313" key="1">
    <source>
        <dbReference type="EMBL" id="AXR79414.1"/>
    </source>
</evidence>
<reference evidence="2" key="1">
    <citation type="submission" date="2017-10" db="EMBL/GenBank/DDBJ databases">
        <title>Phenotypic and genomic properties of facultatively anaerobic sulfur-reducing natronoarchaea from hypersaline soda lakes.</title>
        <authorList>
            <person name="Sorokin D.Y."/>
            <person name="Kublanov I.V."/>
            <person name="Roman P."/>
            <person name="Sinninghe Damste J.S."/>
            <person name="Golyshin P.N."/>
            <person name="Rojo D."/>
            <person name="Ciordia S."/>
            <person name="Mena Md.C."/>
            <person name="Ferrer M."/>
            <person name="Messina E."/>
            <person name="Smedile F."/>
            <person name="La Spada G."/>
            <person name="La Cono V."/>
            <person name="Yakimov M.M."/>
        </authorList>
    </citation>
    <scope>NUCLEOTIDE SEQUENCE [LARGE SCALE GENOMIC DNA]</scope>
    <source>
        <strain evidence="2">AArc1</strain>
    </source>
</reference>
<dbReference type="Proteomes" id="UP000258707">
    <property type="component" value="Chromosome"/>
</dbReference>
<accession>A0A346PIR9</accession>
<proteinExistence type="predicted"/>
<protein>
    <submittedName>
        <fullName evidence="1">Restriction endonuclease, McrA/HNH family</fullName>
    </submittedName>
</protein>
<sequence>MSLTAARSVDGAVGAFLSIRCLRSLVTSGEWSGDRAAVFERDDDTCRRCGTTADEDPAGLCLYPVGGVPIDGDVHESGLVTVCTSCFGSLHVEPISGTVLEPAPLFDLVRKTTEREGVTVSAVAAFASLTTGLPEAVDADASGLPAESEAAAEYRQARREVLLAIDSVDAGLEQLHAVDADALEPTVGDALAGFTGTATKLQSELRGIVALGESIVVGLERCQGCFEPVPGGDRDRCSTCGLETRDIDDWCRPADDTVAFESLYEAINETLQTASGTTEALTDRTTIVAERLHDA</sequence>
<dbReference type="AlphaFoldDB" id="A0A346PIR9"/>
<keyword evidence="1" id="KW-0378">Hydrolase</keyword>
<dbReference type="KEGG" id="nan:AArc1_3108"/>
<dbReference type="EMBL" id="CP024047">
    <property type="protein sequence ID" value="AXR79414.1"/>
    <property type="molecule type" value="Genomic_DNA"/>
</dbReference>
<gene>
    <name evidence="1" type="ORF">AArc1_3108</name>
</gene>
<dbReference type="GO" id="GO:0004519">
    <property type="term" value="F:endonuclease activity"/>
    <property type="evidence" value="ECO:0007669"/>
    <property type="project" value="UniProtKB-KW"/>
</dbReference>
<organism evidence="1 2">
    <name type="scientific">Natrarchaeobaculum sulfurireducens</name>
    <dbReference type="NCBI Taxonomy" id="2044521"/>
    <lineage>
        <taxon>Archaea</taxon>
        <taxon>Methanobacteriati</taxon>
        <taxon>Methanobacteriota</taxon>
        <taxon>Stenosarchaea group</taxon>
        <taxon>Halobacteria</taxon>
        <taxon>Halobacteriales</taxon>
        <taxon>Natrialbaceae</taxon>
        <taxon>Natrarchaeobaculum</taxon>
    </lineage>
</organism>
<keyword evidence="1" id="KW-0255">Endonuclease</keyword>